<organism evidence="1 2">
    <name type="scientific">Mucilaginibacter humi</name>
    <dbReference type="NCBI Taxonomy" id="2732510"/>
    <lineage>
        <taxon>Bacteria</taxon>
        <taxon>Pseudomonadati</taxon>
        <taxon>Bacteroidota</taxon>
        <taxon>Sphingobacteriia</taxon>
        <taxon>Sphingobacteriales</taxon>
        <taxon>Sphingobacteriaceae</taxon>
        <taxon>Mucilaginibacter</taxon>
    </lineage>
</organism>
<dbReference type="Proteomes" id="UP000566071">
    <property type="component" value="Unassembled WGS sequence"/>
</dbReference>
<accession>A0ABX1W126</accession>
<dbReference type="EMBL" id="JABFCR010000024">
    <property type="protein sequence ID" value="NNU33932.1"/>
    <property type="molecule type" value="Genomic_DNA"/>
</dbReference>
<comment type="caution">
    <text evidence="1">The sequence shown here is derived from an EMBL/GenBank/DDBJ whole genome shotgun (WGS) entry which is preliminary data.</text>
</comment>
<proteinExistence type="predicted"/>
<sequence length="77" mass="9287">MEIQSELKLKRDELASKPLPKFNNEGYNDLQKQYNANYALEKTVYFELIDEEDKAELVNKEWVLEKKAQRFFRRQSS</sequence>
<name>A0ABX1W126_9SPHI</name>
<evidence type="ECO:0000313" key="2">
    <source>
        <dbReference type="Proteomes" id="UP000566071"/>
    </source>
</evidence>
<gene>
    <name evidence="1" type="ORF">HK413_06800</name>
</gene>
<protein>
    <submittedName>
        <fullName evidence="1">Uncharacterized protein</fullName>
    </submittedName>
</protein>
<reference evidence="1 2" key="1">
    <citation type="submission" date="2020-05" db="EMBL/GenBank/DDBJ databases">
        <authorList>
            <person name="Khan S.A."/>
            <person name="Jeon C.O."/>
            <person name="Chun B.H."/>
        </authorList>
    </citation>
    <scope>NUCLEOTIDE SEQUENCE [LARGE SCALE GENOMIC DNA]</scope>
    <source>
        <strain evidence="1 2">S1162</strain>
    </source>
</reference>
<evidence type="ECO:0000313" key="1">
    <source>
        <dbReference type="EMBL" id="NNU33932.1"/>
    </source>
</evidence>
<keyword evidence="2" id="KW-1185">Reference proteome</keyword>